<dbReference type="VEuPathDB" id="ToxoDB:TGBR9_384480"/>
<feature type="compositionally biased region" description="Basic and acidic residues" evidence="1">
    <location>
        <begin position="27"/>
        <end position="39"/>
    </location>
</feature>
<accession>A0A2T6IG81</accession>
<dbReference type="Proteomes" id="UP000244488">
    <property type="component" value="Unassembled WGS sequence"/>
</dbReference>
<feature type="compositionally biased region" description="Acidic residues" evidence="1">
    <location>
        <begin position="17"/>
        <end position="26"/>
    </location>
</feature>
<feature type="compositionally biased region" description="Basic residues" evidence="1">
    <location>
        <begin position="114"/>
        <end position="123"/>
    </location>
</feature>
<dbReference type="EMBL" id="AFHV02003213">
    <property type="protein sequence ID" value="PUA84340.1"/>
    <property type="molecule type" value="Genomic_DNA"/>
</dbReference>
<feature type="compositionally biased region" description="Basic and acidic residues" evidence="1">
    <location>
        <begin position="7"/>
        <end position="16"/>
    </location>
</feature>
<feature type="compositionally biased region" description="Basic and acidic residues" evidence="1">
    <location>
        <begin position="50"/>
        <end position="85"/>
    </location>
</feature>
<evidence type="ECO:0000313" key="3">
    <source>
        <dbReference type="Proteomes" id="UP000244488"/>
    </source>
</evidence>
<evidence type="ECO:0000256" key="1">
    <source>
        <dbReference type="SAM" id="MobiDB-lite"/>
    </source>
</evidence>
<organism evidence="2 3">
    <name type="scientific">Toxoplasma gondii TgCATBr9</name>
    <dbReference type="NCBI Taxonomy" id="943120"/>
    <lineage>
        <taxon>Eukaryota</taxon>
        <taxon>Sar</taxon>
        <taxon>Alveolata</taxon>
        <taxon>Apicomplexa</taxon>
        <taxon>Conoidasida</taxon>
        <taxon>Coccidia</taxon>
        <taxon>Eucoccidiorida</taxon>
        <taxon>Eimeriorina</taxon>
        <taxon>Sarcocystidae</taxon>
        <taxon>Toxoplasma</taxon>
    </lineage>
</organism>
<protein>
    <submittedName>
        <fullName evidence="2">Uncharacterized protein</fullName>
    </submittedName>
</protein>
<proteinExistence type="predicted"/>
<feature type="region of interest" description="Disordered" evidence="1">
    <location>
        <begin position="1"/>
        <end position="123"/>
    </location>
</feature>
<gene>
    <name evidence="2" type="ORF">TGBR9_384480</name>
</gene>
<reference evidence="2 3" key="1">
    <citation type="journal article" date="2016" name="Nat. Commun.">
        <title>Local admixture of amplified and diversified secreted pathogenesis determinants shapes mosaic Toxoplasma gondii genomes.</title>
        <authorList>
            <person name="Lorenzi H."/>
            <person name="Khan A."/>
            <person name="Behnke M.S."/>
            <person name="Namasivayam S."/>
            <person name="Swapna L.S."/>
            <person name="Hadjithomas M."/>
            <person name="Karamycheva S."/>
            <person name="Pinney D."/>
            <person name="Brunk B.P."/>
            <person name="Ajioka J.W."/>
            <person name="Ajzenberg D."/>
            <person name="Boothroyd J.C."/>
            <person name="Boyle J.P."/>
            <person name="Darde M.L."/>
            <person name="Diaz-Miranda M.A."/>
            <person name="Dubey J.P."/>
            <person name="Fritz H.M."/>
            <person name="Gennari S.M."/>
            <person name="Gregory B.D."/>
            <person name="Kim K."/>
            <person name="Saeij J.P."/>
            <person name="Su C."/>
            <person name="White M.W."/>
            <person name="Zhu X.Q."/>
            <person name="Howe D.K."/>
            <person name="Rosenthal B.M."/>
            <person name="Grigg M.E."/>
            <person name="Parkinson J."/>
            <person name="Liu L."/>
            <person name="Kissinger J.C."/>
            <person name="Roos D.S."/>
            <person name="Sibley L.D."/>
        </authorList>
    </citation>
    <scope>NUCLEOTIDE SEQUENCE [LARGE SCALE GENOMIC DNA]</scope>
    <source>
        <strain evidence="2 3">TgCATBr9</strain>
    </source>
</reference>
<name>A0A2T6IG81_TOXGO</name>
<sequence length="123" mass="14132">MGGQENGRGEEKKEESDLPEEGEANEEERNGRGREGSVERRRRWTAPGNRAEEKREDAEEKREPAEGEERREAGGPLAREKEGRSDIVAGEAMHEKRNRGDRIGKRENVENGNRRLKSLRQLR</sequence>
<evidence type="ECO:0000313" key="2">
    <source>
        <dbReference type="EMBL" id="PUA84340.1"/>
    </source>
</evidence>
<comment type="caution">
    <text evidence="2">The sequence shown here is derived from an EMBL/GenBank/DDBJ whole genome shotgun (WGS) entry which is preliminary data.</text>
</comment>
<feature type="compositionally biased region" description="Basic and acidic residues" evidence="1">
    <location>
        <begin position="92"/>
        <end position="113"/>
    </location>
</feature>
<dbReference type="AlphaFoldDB" id="A0A2T6IG81"/>